<dbReference type="EMBL" id="CM002291">
    <property type="protein sequence ID" value="ESW24728.1"/>
    <property type="molecule type" value="Genomic_DNA"/>
</dbReference>
<sequence length="193" mass="20466">MFRTLNLFYLFSVTATLLLPTNSHVNFNTSSMLLAQNHSKTLNMTCEDRKNCNSSSSSNVDNDSTYLARRLDTTIFFNSSGFVPNQGINCSPVSQNDCDENISPPPPPPVSTTLSSPPPMLTTSPSPVSTTLSSPPSVLTMPPPPMSATLSSPSPSPSPPPVSKTVSSPTTATESSQDSGNHQHTGTIIIIII</sequence>
<evidence type="ECO:0000256" key="1">
    <source>
        <dbReference type="SAM" id="MobiDB-lite"/>
    </source>
</evidence>
<dbReference type="Gramene" id="ESW24728">
    <property type="protein sequence ID" value="ESW24728"/>
    <property type="gene ID" value="PHAVU_004G1550000g"/>
</dbReference>
<name>V7C5V0_PHAVU</name>
<feature type="compositionally biased region" description="Low complexity" evidence="1">
    <location>
        <begin position="121"/>
        <end position="140"/>
    </location>
</feature>
<keyword evidence="2" id="KW-0732">Signal</keyword>
<keyword evidence="4" id="KW-1185">Reference proteome</keyword>
<dbReference type="STRING" id="3885.V7C5V0"/>
<feature type="non-terminal residue" evidence="3">
    <location>
        <position position="193"/>
    </location>
</feature>
<reference evidence="4" key="1">
    <citation type="journal article" date="2014" name="Nat. Genet.">
        <title>A reference genome for common bean and genome-wide analysis of dual domestications.</title>
        <authorList>
            <person name="Schmutz J."/>
            <person name="McClean P.E."/>
            <person name="Mamidi S."/>
            <person name="Wu G.A."/>
            <person name="Cannon S.B."/>
            <person name="Grimwood J."/>
            <person name="Jenkins J."/>
            <person name="Shu S."/>
            <person name="Song Q."/>
            <person name="Chavarro C."/>
            <person name="Torres-Torres M."/>
            <person name="Geffroy V."/>
            <person name="Moghaddam S.M."/>
            <person name="Gao D."/>
            <person name="Abernathy B."/>
            <person name="Barry K."/>
            <person name="Blair M."/>
            <person name="Brick M.A."/>
            <person name="Chovatia M."/>
            <person name="Gepts P."/>
            <person name="Goodstein D.M."/>
            <person name="Gonzales M."/>
            <person name="Hellsten U."/>
            <person name="Hyten D.L."/>
            <person name="Jia G."/>
            <person name="Kelly J.D."/>
            <person name="Kudrna D."/>
            <person name="Lee R."/>
            <person name="Richard M.M."/>
            <person name="Miklas P.N."/>
            <person name="Osorno J.M."/>
            <person name="Rodrigues J."/>
            <person name="Thareau V."/>
            <person name="Urrea C.A."/>
            <person name="Wang M."/>
            <person name="Yu Y."/>
            <person name="Zhang M."/>
            <person name="Wing R.A."/>
            <person name="Cregan P.B."/>
            <person name="Rokhsar D.S."/>
            <person name="Jackson S.A."/>
        </authorList>
    </citation>
    <scope>NUCLEOTIDE SEQUENCE [LARGE SCALE GENOMIC DNA]</scope>
    <source>
        <strain evidence="4">cv. G19833</strain>
    </source>
</reference>
<gene>
    <name evidence="3" type="ORF">PHAVU_004G1550000g</name>
</gene>
<evidence type="ECO:0000313" key="3">
    <source>
        <dbReference type="EMBL" id="ESW24728.1"/>
    </source>
</evidence>
<accession>V7C5V0</accession>
<feature type="compositionally biased region" description="Low complexity" evidence="1">
    <location>
        <begin position="163"/>
        <end position="173"/>
    </location>
</feature>
<proteinExistence type="predicted"/>
<evidence type="ECO:0000313" key="4">
    <source>
        <dbReference type="Proteomes" id="UP000000226"/>
    </source>
</evidence>
<dbReference type="AlphaFoldDB" id="V7C5V0"/>
<feature type="compositionally biased region" description="Polar residues" evidence="1">
    <location>
        <begin position="174"/>
        <end position="186"/>
    </location>
</feature>
<dbReference type="Proteomes" id="UP000000226">
    <property type="component" value="Chromosome 4"/>
</dbReference>
<feature type="compositionally biased region" description="Pro residues" evidence="1">
    <location>
        <begin position="103"/>
        <end position="120"/>
    </location>
</feature>
<feature type="chain" id="PRO_5004755002" evidence="2">
    <location>
        <begin position="24"/>
        <end position="193"/>
    </location>
</feature>
<evidence type="ECO:0000256" key="2">
    <source>
        <dbReference type="SAM" id="SignalP"/>
    </source>
</evidence>
<dbReference type="OrthoDB" id="10612234at2759"/>
<protein>
    <submittedName>
        <fullName evidence="3">Uncharacterized protein</fullName>
    </submittedName>
</protein>
<organism evidence="3 4">
    <name type="scientific">Phaseolus vulgaris</name>
    <name type="common">Kidney bean</name>
    <name type="synonym">French bean</name>
    <dbReference type="NCBI Taxonomy" id="3885"/>
    <lineage>
        <taxon>Eukaryota</taxon>
        <taxon>Viridiplantae</taxon>
        <taxon>Streptophyta</taxon>
        <taxon>Embryophyta</taxon>
        <taxon>Tracheophyta</taxon>
        <taxon>Spermatophyta</taxon>
        <taxon>Magnoliopsida</taxon>
        <taxon>eudicotyledons</taxon>
        <taxon>Gunneridae</taxon>
        <taxon>Pentapetalae</taxon>
        <taxon>rosids</taxon>
        <taxon>fabids</taxon>
        <taxon>Fabales</taxon>
        <taxon>Fabaceae</taxon>
        <taxon>Papilionoideae</taxon>
        <taxon>50 kb inversion clade</taxon>
        <taxon>NPAAA clade</taxon>
        <taxon>indigoferoid/millettioid clade</taxon>
        <taxon>Phaseoleae</taxon>
        <taxon>Phaseolus</taxon>
    </lineage>
</organism>
<feature type="region of interest" description="Disordered" evidence="1">
    <location>
        <begin position="91"/>
        <end position="187"/>
    </location>
</feature>
<feature type="signal peptide" evidence="2">
    <location>
        <begin position="1"/>
        <end position="23"/>
    </location>
</feature>